<dbReference type="InterPro" id="IPR053912">
    <property type="entry name" value="PGAP2IP_TM_1nd"/>
</dbReference>
<evidence type="ECO:0000256" key="1">
    <source>
        <dbReference type="SAM" id="Phobius"/>
    </source>
</evidence>
<feature type="transmembrane region" description="Helical" evidence="1">
    <location>
        <begin position="549"/>
        <end position="568"/>
    </location>
</feature>
<keyword evidence="1" id="KW-1133">Transmembrane helix</keyword>
<dbReference type="InterPro" id="IPR019402">
    <property type="entry name" value="CWH43_N"/>
</dbReference>
<feature type="transmembrane region" description="Helical" evidence="1">
    <location>
        <begin position="458"/>
        <end position="475"/>
    </location>
</feature>
<dbReference type="Proteomes" id="UP000184188">
    <property type="component" value="Unassembled WGS sequence"/>
</dbReference>
<evidence type="ECO:0000259" key="3">
    <source>
        <dbReference type="Pfam" id="PF23021"/>
    </source>
</evidence>
<evidence type="ECO:0000259" key="5">
    <source>
        <dbReference type="Pfam" id="PF23226"/>
    </source>
</evidence>
<dbReference type="VEuPathDB" id="FungiDB:ASPZODRAFT_127495"/>
<dbReference type="InterPro" id="IPR053911">
    <property type="entry name" value="PGAP2IP_TM_2nd"/>
</dbReference>
<feature type="transmembrane region" description="Helical" evidence="1">
    <location>
        <begin position="137"/>
        <end position="157"/>
    </location>
</feature>
<feature type="transmembrane region" description="Helical" evidence="1">
    <location>
        <begin position="276"/>
        <end position="297"/>
    </location>
</feature>
<keyword evidence="1" id="KW-0812">Transmembrane</keyword>
<protein>
    <recommendedName>
        <fullName evidence="8">Calcofluor white hypersensitive protein</fullName>
    </recommendedName>
</protein>
<dbReference type="Pfam" id="PF10277">
    <property type="entry name" value="Frag1"/>
    <property type="match status" value="1"/>
</dbReference>
<dbReference type="InterPro" id="IPR057315">
    <property type="entry name" value="Exo_endo_phos_PGAP2IP_C"/>
</dbReference>
<feature type="transmembrane region" description="Helical" evidence="1">
    <location>
        <begin position="104"/>
        <end position="125"/>
    </location>
</feature>
<dbReference type="GO" id="GO:0006506">
    <property type="term" value="P:GPI anchor biosynthetic process"/>
    <property type="evidence" value="ECO:0007669"/>
    <property type="project" value="TreeGrafter"/>
</dbReference>
<accession>A0A1L9SW43</accession>
<dbReference type="Pfam" id="PF23226">
    <property type="entry name" value="Exo_endo_phos_PGAP2IP"/>
    <property type="match status" value="1"/>
</dbReference>
<feature type="transmembrane region" description="Helical" evidence="1">
    <location>
        <begin position="206"/>
        <end position="229"/>
    </location>
</feature>
<dbReference type="OrthoDB" id="68581at2759"/>
<organism evidence="6 7">
    <name type="scientific">Penicilliopsis zonata CBS 506.65</name>
    <dbReference type="NCBI Taxonomy" id="1073090"/>
    <lineage>
        <taxon>Eukaryota</taxon>
        <taxon>Fungi</taxon>
        <taxon>Dikarya</taxon>
        <taxon>Ascomycota</taxon>
        <taxon>Pezizomycotina</taxon>
        <taxon>Eurotiomycetes</taxon>
        <taxon>Eurotiomycetidae</taxon>
        <taxon>Eurotiales</taxon>
        <taxon>Aspergillaceae</taxon>
        <taxon>Penicilliopsis</taxon>
    </lineage>
</organism>
<dbReference type="Pfam" id="PF23021">
    <property type="entry name" value="6TM_2nd_PGAP2IP"/>
    <property type="match status" value="1"/>
</dbReference>
<evidence type="ECO:0000313" key="6">
    <source>
        <dbReference type="EMBL" id="OJJ51425.1"/>
    </source>
</evidence>
<dbReference type="RefSeq" id="XP_022585935.1">
    <property type="nucleotide sequence ID" value="XM_022721766.1"/>
</dbReference>
<feature type="domain" description="PGAP2IP first transmembrane" evidence="4">
    <location>
        <begin position="280"/>
        <end position="434"/>
    </location>
</feature>
<dbReference type="SUPFAM" id="SSF56219">
    <property type="entry name" value="DNase I-like"/>
    <property type="match status" value="1"/>
</dbReference>
<dbReference type="GO" id="GO:0016020">
    <property type="term" value="C:membrane"/>
    <property type="evidence" value="ECO:0007669"/>
    <property type="project" value="GOC"/>
</dbReference>
<feature type="domain" description="CWH43-like N-terminal" evidence="2">
    <location>
        <begin position="16"/>
        <end position="224"/>
    </location>
</feature>
<evidence type="ECO:0008006" key="8">
    <source>
        <dbReference type="Google" id="ProtNLM"/>
    </source>
</evidence>
<feature type="domain" description="PGAP2IP second transmembrane" evidence="3">
    <location>
        <begin position="454"/>
        <end position="631"/>
    </location>
</feature>
<dbReference type="PANTHER" id="PTHR14859:SF1">
    <property type="entry name" value="PGAP2-INTERACTING PROTEIN"/>
    <property type="match status" value="1"/>
</dbReference>
<feature type="transmembrane region" description="Helical" evidence="1">
    <location>
        <begin position="25"/>
        <end position="43"/>
    </location>
</feature>
<dbReference type="FunFam" id="3.60.10.10:FF:000031">
    <property type="entry name" value="Calcofluor white hypersensitive protein"/>
    <property type="match status" value="1"/>
</dbReference>
<gene>
    <name evidence="6" type="ORF">ASPZODRAFT_127495</name>
</gene>
<dbReference type="AlphaFoldDB" id="A0A1L9SW43"/>
<keyword evidence="7" id="KW-1185">Reference proteome</keyword>
<dbReference type="InterPro" id="IPR051916">
    <property type="entry name" value="GPI-anchor_lipid_remodeler"/>
</dbReference>
<dbReference type="InterPro" id="IPR036691">
    <property type="entry name" value="Endo/exonu/phosph_ase_sf"/>
</dbReference>
<dbReference type="PANTHER" id="PTHR14859">
    <property type="entry name" value="CALCOFLUOR WHITE HYPERSENSITIVE PROTEIN PRECURSOR"/>
    <property type="match status" value="1"/>
</dbReference>
<feature type="transmembrane region" description="Helical" evidence="1">
    <location>
        <begin position="495"/>
        <end position="516"/>
    </location>
</feature>
<feature type="transmembrane region" description="Helical" evidence="1">
    <location>
        <begin position="523"/>
        <end position="543"/>
    </location>
</feature>
<dbReference type="STRING" id="1073090.A0A1L9SW43"/>
<feature type="transmembrane region" description="Helical" evidence="1">
    <location>
        <begin position="611"/>
        <end position="629"/>
    </location>
</feature>
<feature type="transmembrane region" description="Helical" evidence="1">
    <location>
        <begin position="169"/>
        <end position="186"/>
    </location>
</feature>
<name>A0A1L9SW43_9EURO</name>
<reference evidence="7" key="1">
    <citation type="journal article" date="2017" name="Genome Biol.">
        <title>Comparative genomics reveals high biological diversity and specific adaptations in the industrially and medically important fungal genus Aspergillus.</title>
        <authorList>
            <person name="de Vries R.P."/>
            <person name="Riley R."/>
            <person name="Wiebenga A."/>
            <person name="Aguilar-Osorio G."/>
            <person name="Amillis S."/>
            <person name="Uchima C.A."/>
            <person name="Anderluh G."/>
            <person name="Asadollahi M."/>
            <person name="Askin M."/>
            <person name="Barry K."/>
            <person name="Battaglia E."/>
            <person name="Bayram O."/>
            <person name="Benocci T."/>
            <person name="Braus-Stromeyer S.A."/>
            <person name="Caldana C."/>
            <person name="Canovas D."/>
            <person name="Cerqueira G.C."/>
            <person name="Chen F."/>
            <person name="Chen W."/>
            <person name="Choi C."/>
            <person name="Clum A."/>
            <person name="Dos Santos R.A."/>
            <person name="Damasio A.R."/>
            <person name="Diallinas G."/>
            <person name="Emri T."/>
            <person name="Fekete E."/>
            <person name="Flipphi M."/>
            <person name="Freyberg S."/>
            <person name="Gallo A."/>
            <person name="Gournas C."/>
            <person name="Habgood R."/>
            <person name="Hainaut M."/>
            <person name="Harispe M.L."/>
            <person name="Henrissat B."/>
            <person name="Hilden K.S."/>
            <person name="Hope R."/>
            <person name="Hossain A."/>
            <person name="Karabika E."/>
            <person name="Karaffa L."/>
            <person name="Karanyi Z."/>
            <person name="Krasevec N."/>
            <person name="Kuo A."/>
            <person name="Kusch H."/>
            <person name="LaButti K."/>
            <person name="Lagendijk E.L."/>
            <person name="Lapidus A."/>
            <person name="Levasseur A."/>
            <person name="Lindquist E."/>
            <person name="Lipzen A."/>
            <person name="Logrieco A.F."/>
            <person name="MacCabe A."/>
            <person name="Maekelae M.R."/>
            <person name="Malavazi I."/>
            <person name="Melin P."/>
            <person name="Meyer V."/>
            <person name="Mielnichuk N."/>
            <person name="Miskei M."/>
            <person name="Molnar A.P."/>
            <person name="Mule G."/>
            <person name="Ngan C.Y."/>
            <person name="Orejas M."/>
            <person name="Orosz E."/>
            <person name="Ouedraogo J.P."/>
            <person name="Overkamp K.M."/>
            <person name="Park H.-S."/>
            <person name="Perrone G."/>
            <person name="Piumi F."/>
            <person name="Punt P.J."/>
            <person name="Ram A.F."/>
            <person name="Ramon A."/>
            <person name="Rauscher S."/>
            <person name="Record E."/>
            <person name="Riano-Pachon D.M."/>
            <person name="Robert V."/>
            <person name="Roehrig J."/>
            <person name="Ruller R."/>
            <person name="Salamov A."/>
            <person name="Salih N.S."/>
            <person name="Samson R.A."/>
            <person name="Sandor E."/>
            <person name="Sanguinetti M."/>
            <person name="Schuetze T."/>
            <person name="Sepcic K."/>
            <person name="Shelest E."/>
            <person name="Sherlock G."/>
            <person name="Sophianopoulou V."/>
            <person name="Squina F.M."/>
            <person name="Sun H."/>
            <person name="Susca A."/>
            <person name="Todd R.B."/>
            <person name="Tsang A."/>
            <person name="Unkles S.E."/>
            <person name="van de Wiele N."/>
            <person name="van Rossen-Uffink D."/>
            <person name="Oliveira J.V."/>
            <person name="Vesth T.C."/>
            <person name="Visser J."/>
            <person name="Yu J.-H."/>
            <person name="Zhou M."/>
            <person name="Andersen M.R."/>
            <person name="Archer D.B."/>
            <person name="Baker S.E."/>
            <person name="Benoit I."/>
            <person name="Brakhage A.A."/>
            <person name="Braus G.H."/>
            <person name="Fischer R."/>
            <person name="Frisvad J.C."/>
            <person name="Goldman G.H."/>
            <person name="Houbraken J."/>
            <person name="Oakley B."/>
            <person name="Pocsi I."/>
            <person name="Scazzocchio C."/>
            <person name="Seiboth B."/>
            <person name="vanKuyk P.A."/>
            <person name="Wortman J."/>
            <person name="Dyer P.S."/>
            <person name="Grigoriev I.V."/>
        </authorList>
    </citation>
    <scope>NUCLEOTIDE SEQUENCE [LARGE SCALE GENOMIC DNA]</scope>
    <source>
        <strain evidence="7">CBS 506.65</strain>
    </source>
</reference>
<proteinExistence type="predicted"/>
<evidence type="ECO:0000259" key="4">
    <source>
        <dbReference type="Pfam" id="PF23022"/>
    </source>
</evidence>
<sequence>MAPKFKDGDAVVAVNGKWVSWSHTVVAYAAFFSALVVGMSLHFHKIVQNEHYGYPDEWFPSVSATIGDRYPERSVFQVFIAITSGPRFALVFLWYILTARPNSALPKIVAGTGIFRTLMCGGWTYVTSTDDHDWHDIFMISYLVATLPWTLGCLALSPNNRRAVKYRKIMASLFFGTLVPLIYYFIQHKVHKVAGAYTRYAFFEWSLILFDVGFDAITAIDFEGFELVVRDVKGVSRGQLKTTADAVLEKEKGKPVGNTFGEGFFWSEITDAAADVYNGFVFWSILTSLGVQIWYFPLWSMGISGYEVVLLSCIAPFLLAIPGLRSLATKNTRILHLLSLAGLLAYKVQEPASRLLVTGFAVSTTCIAWSATFFGERGQAARLDARILAWAAGLTMSSIAKFACRTNNPIWPIMHAENGGWNKLGIALAVFAILRSTRRSATPGSDYLPSTGKKGSPVLAGLGIGGLIFAMHSLLSDSSTMIAWVWEGYPIRGPIAVPHGAVTIFAMGAGLVYGVFNPRLAGSWTAFGLGSIGAAFLTCYSHWTGFYGGLVLTFYLLAVTPVLISSAVRHSPAVTFGLGFLAYVFLVLFHVWVVAYAFVPGGPLVREHTDWLMTTMMLLLGAGVFSASVSNSGPTKHKPVNPNSKRTKSYYVYVLAALQLLSVSIAYLRFPTNDYVPYHKEDKVATVGIWTIHFALDNNMWSSERRMRDVIKELELDVIGLLESDNQRIIMGNRDATQFLAEDLGMYVDFGPGPNKHTWGSALLSKFPIVNSTHHLLPSPVGELAPAIHATLDMYGEMVDVVVFHSGQEEDPEDRRLQTEYLSHLMGDSPRPLILLSYLVTKPLEGNYNTYVSETSGMKDIDPTDWDRWCEYILYKKLKRTGYARVSRDTITDTEIQVGKFVIGEPEAEDELRVPEETVPQGRRFPAMFRGQGVRGHRYHVFDEPRYWQ</sequence>
<feature type="transmembrane region" description="Helical" evidence="1">
    <location>
        <begin position="650"/>
        <end position="670"/>
    </location>
</feature>
<feature type="transmembrane region" description="Helical" evidence="1">
    <location>
        <begin position="580"/>
        <end position="599"/>
    </location>
</feature>
<evidence type="ECO:0000313" key="7">
    <source>
        <dbReference type="Proteomes" id="UP000184188"/>
    </source>
</evidence>
<feature type="transmembrane region" description="Helical" evidence="1">
    <location>
        <begin position="75"/>
        <end position="97"/>
    </location>
</feature>
<feature type="transmembrane region" description="Helical" evidence="1">
    <location>
        <begin position="303"/>
        <end position="321"/>
    </location>
</feature>
<dbReference type="GeneID" id="34608231"/>
<dbReference type="GO" id="GO:0005783">
    <property type="term" value="C:endoplasmic reticulum"/>
    <property type="evidence" value="ECO:0007669"/>
    <property type="project" value="TreeGrafter"/>
</dbReference>
<dbReference type="GO" id="GO:0031505">
    <property type="term" value="P:fungal-type cell wall organization"/>
    <property type="evidence" value="ECO:0007669"/>
    <property type="project" value="TreeGrafter"/>
</dbReference>
<feature type="domain" description="PGAP2IP C-terminal nuclease-like" evidence="5">
    <location>
        <begin position="683"/>
        <end position="921"/>
    </location>
</feature>
<dbReference type="Gene3D" id="3.60.10.10">
    <property type="entry name" value="Endonuclease/exonuclease/phosphatase"/>
    <property type="match status" value="1"/>
</dbReference>
<dbReference type="Pfam" id="PF23022">
    <property type="entry name" value="6TM_1st_PGAP2IP"/>
    <property type="match status" value="1"/>
</dbReference>
<evidence type="ECO:0000259" key="2">
    <source>
        <dbReference type="Pfam" id="PF10277"/>
    </source>
</evidence>
<keyword evidence="1" id="KW-0472">Membrane</keyword>
<dbReference type="EMBL" id="KV878336">
    <property type="protein sequence ID" value="OJJ51425.1"/>
    <property type="molecule type" value="Genomic_DNA"/>
</dbReference>